<evidence type="ECO:0000313" key="1">
    <source>
        <dbReference type="EMBL" id="MBD2865158.1"/>
    </source>
</evidence>
<proteinExistence type="predicted"/>
<reference evidence="1" key="1">
    <citation type="submission" date="2020-09" db="EMBL/GenBank/DDBJ databases">
        <title>A novel bacterium of genus Paenibacillus, isolated from South China Sea.</title>
        <authorList>
            <person name="Huang H."/>
            <person name="Mo K."/>
            <person name="Hu Y."/>
        </authorList>
    </citation>
    <scope>NUCLEOTIDE SEQUENCE</scope>
    <source>
        <strain evidence="1">IB182363</strain>
    </source>
</reference>
<organism evidence="1 2">
    <name type="scientific">Paenibacillus oceani</name>
    <dbReference type="NCBI Taxonomy" id="2772510"/>
    <lineage>
        <taxon>Bacteria</taxon>
        <taxon>Bacillati</taxon>
        <taxon>Bacillota</taxon>
        <taxon>Bacilli</taxon>
        <taxon>Bacillales</taxon>
        <taxon>Paenibacillaceae</taxon>
        <taxon>Paenibacillus</taxon>
    </lineage>
</organism>
<name>A0A927H2A8_9BACL</name>
<evidence type="ECO:0000313" key="2">
    <source>
        <dbReference type="Proteomes" id="UP000639396"/>
    </source>
</evidence>
<sequence length="59" mass="6647">MRPVPFPYTPAPAYNIYARPVVVYRDIYHPYVIRILHPVPCMPPSAGTGCCRVCGRGRT</sequence>
<accession>A0A927H2A8</accession>
<dbReference type="EMBL" id="JACXJA010000038">
    <property type="protein sequence ID" value="MBD2865158.1"/>
    <property type="molecule type" value="Genomic_DNA"/>
</dbReference>
<dbReference type="AlphaFoldDB" id="A0A927H2A8"/>
<dbReference type="RefSeq" id="WP_190930779.1">
    <property type="nucleotide sequence ID" value="NZ_JACXJA010000038.1"/>
</dbReference>
<comment type="caution">
    <text evidence="1">The sequence shown here is derived from an EMBL/GenBank/DDBJ whole genome shotgun (WGS) entry which is preliminary data.</text>
</comment>
<gene>
    <name evidence="1" type="ORF">IDH45_24560</name>
</gene>
<dbReference type="Proteomes" id="UP000639396">
    <property type="component" value="Unassembled WGS sequence"/>
</dbReference>
<protein>
    <submittedName>
        <fullName evidence="1">Uncharacterized protein</fullName>
    </submittedName>
</protein>
<keyword evidence="2" id="KW-1185">Reference proteome</keyword>